<keyword evidence="2" id="KW-0808">Transferase</keyword>
<dbReference type="GO" id="GO:0046677">
    <property type="term" value="P:response to antibiotic"/>
    <property type="evidence" value="ECO:0007669"/>
    <property type="project" value="UniProtKB-KW"/>
</dbReference>
<dbReference type="SUPFAM" id="SSF55729">
    <property type="entry name" value="Acyl-CoA N-acyltransferases (Nat)"/>
    <property type="match status" value="1"/>
</dbReference>
<dbReference type="AlphaFoldDB" id="A0A4U7JAZ6"/>
<protein>
    <submittedName>
        <fullName evidence="2">GNAT family N-acetyltransferase</fullName>
    </submittedName>
</protein>
<dbReference type="EMBL" id="CP061336">
    <property type="protein sequence ID" value="QNU67922.1"/>
    <property type="molecule type" value="Genomic_DNA"/>
</dbReference>
<keyword evidence="3" id="KW-1185">Reference proteome</keyword>
<dbReference type="OrthoDB" id="9795206at2"/>
<reference evidence="2 3" key="1">
    <citation type="submission" date="2020-09" db="EMBL/GenBank/DDBJ databases">
        <title>Characterization and genome sequencing of Ruminiclostridium sp. nov. MA18.</title>
        <authorList>
            <person name="Rettenmaier R."/>
            <person name="Kowollik M.-L."/>
            <person name="Liebl W."/>
            <person name="Zverlov V."/>
        </authorList>
    </citation>
    <scope>NUCLEOTIDE SEQUENCE [LARGE SCALE GENOMIC DNA]</scope>
    <source>
        <strain evidence="2 3">MA18</strain>
    </source>
</reference>
<dbReference type="PANTHER" id="PTHR31438">
    <property type="entry name" value="LYSINE N-ACYLTRANSFERASE C17G9.06C-RELATED"/>
    <property type="match status" value="1"/>
</dbReference>
<dbReference type="InterPro" id="IPR000182">
    <property type="entry name" value="GNAT_dom"/>
</dbReference>
<dbReference type="GO" id="GO:0016410">
    <property type="term" value="F:N-acyltransferase activity"/>
    <property type="evidence" value="ECO:0007669"/>
    <property type="project" value="TreeGrafter"/>
</dbReference>
<keyword evidence="1" id="KW-0046">Antibiotic resistance</keyword>
<dbReference type="Pfam" id="PF13523">
    <property type="entry name" value="Acetyltransf_8"/>
    <property type="match status" value="1"/>
</dbReference>
<dbReference type="Proteomes" id="UP000306409">
    <property type="component" value="Chromosome"/>
</dbReference>
<proteinExistence type="predicted"/>
<dbReference type="KEGG" id="rher:EHE19_005605"/>
<name>A0A4U7JAZ6_9FIRM</name>
<sequence length="157" mass="18678">MNNLKLSRIEDKDIPILEKWLNKDYIIKWYEEPEAWLYEVKERFNEFSFVSHYIVTLNDKPIGFCQYYTCLDAGEDWYGDIPLDGTYSIDYLIGEEEYLGKGFGKSIVYLLTQKIFYISNAKRIIVKPEDENKASCNTLLSNGFVYDQRNMLYLKER</sequence>
<evidence type="ECO:0000313" key="3">
    <source>
        <dbReference type="Proteomes" id="UP000306409"/>
    </source>
</evidence>
<dbReference type="PANTHER" id="PTHR31438:SF1">
    <property type="entry name" value="LYSINE N-ACYLTRANSFERASE C17G9.06C-RELATED"/>
    <property type="match status" value="1"/>
</dbReference>
<organism evidence="2 3">
    <name type="scientific">Ruminiclostridium herbifermentans</name>
    <dbReference type="NCBI Taxonomy" id="2488810"/>
    <lineage>
        <taxon>Bacteria</taxon>
        <taxon>Bacillati</taxon>
        <taxon>Bacillota</taxon>
        <taxon>Clostridia</taxon>
        <taxon>Eubacteriales</taxon>
        <taxon>Oscillospiraceae</taxon>
        <taxon>Ruminiclostridium</taxon>
    </lineage>
</organism>
<dbReference type="Gene3D" id="3.40.630.30">
    <property type="match status" value="1"/>
</dbReference>
<accession>A0A4U7JAZ6</accession>
<dbReference type="PROSITE" id="PS51186">
    <property type="entry name" value="GNAT"/>
    <property type="match status" value="1"/>
</dbReference>
<evidence type="ECO:0000313" key="2">
    <source>
        <dbReference type="EMBL" id="QNU67922.1"/>
    </source>
</evidence>
<dbReference type="InterPro" id="IPR016181">
    <property type="entry name" value="Acyl_CoA_acyltransferase"/>
</dbReference>
<dbReference type="RefSeq" id="WP_137699083.1">
    <property type="nucleotide sequence ID" value="NZ_CP061336.1"/>
</dbReference>
<evidence type="ECO:0000256" key="1">
    <source>
        <dbReference type="ARBA" id="ARBA00023251"/>
    </source>
</evidence>
<gene>
    <name evidence="2" type="ORF">EHE19_005605</name>
</gene>